<feature type="transmembrane region" description="Helical" evidence="7">
    <location>
        <begin position="125"/>
        <end position="149"/>
    </location>
</feature>
<feature type="domain" description="Phage shock protein PspC N-terminal" evidence="8">
    <location>
        <begin position="52"/>
        <end position="106"/>
    </location>
</feature>
<dbReference type="RefSeq" id="WP_179751333.1">
    <property type="nucleotide sequence ID" value="NZ_BAAAGN010000022.1"/>
</dbReference>
<dbReference type="Proteomes" id="UP000521922">
    <property type="component" value="Unassembled WGS sequence"/>
</dbReference>
<dbReference type="InterPro" id="IPR007168">
    <property type="entry name" value="Phageshock_PspC_N"/>
</dbReference>
<evidence type="ECO:0000259" key="8">
    <source>
        <dbReference type="Pfam" id="PF04024"/>
    </source>
</evidence>
<comment type="subcellular location">
    <subcellularLocation>
        <location evidence="1">Cell membrane</location>
        <topology evidence="1">Single-pass membrane protein</topology>
    </subcellularLocation>
</comment>
<dbReference type="GO" id="GO:0005886">
    <property type="term" value="C:plasma membrane"/>
    <property type="evidence" value="ECO:0007669"/>
    <property type="project" value="UniProtKB-SubCell"/>
</dbReference>
<dbReference type="PANTHER" id="PTHR33885">
    <property type="entry name" value="PHAGE SHOCK PROTEIN C"/>
    <property type="match status" value="1"/>
</dbReference>
<evidence type="ECO:0000313" key="9">
    <source>
        <dbReference type="EMBL" id="NYD22392.1"/>
    </source>
</evidence>
<evidence type="ECO:0000256" key="4">
    <source>
        <dbReference type="ARBA" id="ARBA00022989"/>
    </source>
</evidence>
<reference evidence="9 10" key="1">
    <citation type="submission" date="2020-07" db="EMBL/GenBank/DDBJ databases">
        <title>Sequencing the genomes of 1000 actinobacteria strains.</title>
        <authorList>
            <person name="Klenk H.-P."/>
        </authorList>
    </citation>
    <scope>NUCLEOTIDE SEQUENCE [LARGE SCALE GENOMIC DNA]</scope>
    <source>
        <strain evidence="9 10">DSM 7487</strain>
    </source>
</reference>
<comment type="caution">
    <text evidence="9">The sequence shown here is derived from an EMBL/GenBank/DDBJ whole genome shotgun (WGS) entry which is preliminary data.</text>
</comment>
<keyword evidence="4 7" id="KW-1133">Transmembrane helix</keyword>
<feature type="region of interest" description="Disordered" evidence="6">
    <location>
        <begin position="1"/>
        <end position="37"/>
    </location>
</feature>
<keyword evidence="3 7" id="KW-0812">Transmembrane</keyword>
<dbReference type="PANTHER" id="PTHR33885:SF3">
    <property type="entry name" value="PHAGE SHOCK PROTEIN C"/>
    <property type="match status" value="1"/>
</dbReference>
<evidence type="ECO:0000256" key="1">
    <source>
        <dbReference type="ARBA" id="ARBA00004162"/>
    </source>
</evidence>
<feature type="transmembrane region" description="Helical" evidence="7">
    <location>
        <begin position="81"/>
        <end position="104"/>
    </location>
</feature>
<keyword evidence="10" id="KW-1185">Reference proteome</keyword>
<dbReference type="InterPro" id="IPR052027">
    <property type="entry name" value="PspC"/>
</dbReference>
<protein>
    <submittedName>
        <fullName evidence="9">Phage shock protein PspC (Stress-responsive transcriptional regulator)</fullName>
    </submittedName>
</protein>
<name>A0A7Y9DKQ6_9ACTN</name>
<evidence type="ECO:0000256" key="7">
    <source>
        <dbReference type="SAM" id="Phobius"/>
    </source>
</evidence>
<dbReference type="EMBL" id="JACCBB010000001">
    <property type="protein sequence ID" value="NYD22392.1"/>
    <property type="molecule type" value="Genomic_DNA"/>
</dbReference>
<evidence type="ECO:0000256" key="3">
    <source>
        <dbReference type="ARBA" id="ARBA00022692"/>
    </source>
</evidence>
<keyword evidence="2" id="KW-1003">Cell membrane</keyword>
<proteinExistence type="predicted"/>
<evidence type="ECO:0000256" key="2">
    <source>
        <dbReference type="ARBA" id="ARBA00022475"/>
    </source>
</evidence>
<evidence type="ECO:0000256" key="6">
    <source>
        <dbReference type="SAM" id="MobiDB-lite"/>
    </source>
</evidence>
<organism evidence="9 10">
    <name type="scientific">Kineococcus aurantiacus</name>
    <dbReference type="NCBI Taxonomy" id="37633"/>
    <lineage>
        <taxon>Bacteria</taxon>
        <taxon>Bacillati</taxon>
        <taxon>Actinomycetota</taxon>
        <taxon>Actinomycetes</taxon>
        <taxon>Kineosporiales</taxon>
        <taxon>Kineosporiaceae</taxon>
        <taxon>Kineococcus</taxon>
    </lineage>
</organism>
<evidence type="ECO:0000313" key="10">
    <source>
        <dbReference type="Proteomes" id="UP000521922"/>
    </source>
</evidence>
<gene>
    <name evidence="9" type="ORF">BJ968_001932</name>
</gene>
<accession>A0A7Y9DKQ6</accession>
<keyword evidence="5 7" id="KW-0472">Membrane</keyword>
<dbReference type="Pfam" id="PF04024">
    <property type="entry name" value="PspC"/>
    <property type="match status" value="1"/>
</dbReference>
<evidence type="ECO:0000256" key="5">
    <source>
        <dbReference type="ARBA" id="ARBA00023136"/>
    </source>
</evidence>
<dbReference type="AlphaFoldDB" id="A0A7Y9DKQ6"/>
<sequence>MTSTEHLSFDKAGSANGSGHTTDQETPMTETTGEPATRTAADRFFGAVRRTRLVRSRDRWIAGVAGGVAERAGVNPNVVRVAFLVLSLFGGIGLGLYGLAWLLLPDATGRIEAQQAVQRGDVSGALVLAVGLVVLDLVVGNGLLGLGWVF</sequence>